<evidence type="ECO:0000313" key="3">
    <source>
        <dbReference type="Proteomes" id="UP000024635"/>
    </source>
</evidence>
<organism evidence="2 3">
    <name type="scientific">Ancylostoma ceylanicum</name>
    <dbReference type="NCBI Taxonomy" id="53326"/>
    <lineage>
        <taxon>Eukaryota</taxon>
        <taxon>Metazoa</taxon>
        <taxon>Ecdysozoa</taxon>
        <taxon>Nematoda</taxon>
        <taxon>Chromadorea</taxon>
        <taxon>Rhabditida</taxon>
        <taxon>Rhabditina</taxon>
        <taxon>Rhabditomorpha</taxon>
        <taxon>Strongyloidea</taxon>
        <taxon>Ancylostomatidae</taxon>
        <taxon>Ancylostomatinae</taxon>
        <taxon>Ancylostoma</taxon>
    </lineage>
</organism>
<feature type="compositionally biased region" description="Basic and acidic residues" evidence="1">
    <location>
        <begin position="58"/>
        <end position="73"/>
    </location>
</feature>
<name>A0A016RTZ8_9BILA</name>
<evidence type="ECO:0000313" key="2">
    <source>
        <dbReference type="EMBL" id="EYB81823.1"/>
    </source>
</evidence>
<sequence>MNQSYSTITTQPEKIGVSMAHVANDVSIAKIRERITKRNKDPAITKTIATGKSNRQGPDPRGDKAIIWLENDR</sequence>
<dbReference type="AlphaFoldDB" id="A0A016RTZ8"/>
<feature type="region of interest" description="Disordered" evidence="1">
    <location>
        <begin position="50"/>
        <end position="73"/>
    </location>
</feature>
<dbReference type="EMBL" id="JARK01001709">
    <property type="protein sequence ID" value="EYB81823.1"/>
    <property type="molecule type" value="Genomic_DNA"/>
</dbReference>
<evidence type="ECO:0000256" key="1">
    <source>
        <dbReference type="SAM" id="MobiDB-lite"/>
    </source>
</evidence>
<reference evidence="3" key="1">
    <citation type="journal article" date="2015" name="Nat. Genet.">
        <title>The genome and transcriptome of the zoonotic hookworm Ancylostoma ceylanicum identify infection-specific gene families.</title>
        <authorList>
            <person name="Schwarz E.M."/>
            <person name="Hu Y."/>
            <person name="Antoshechkin I."/>
            <person name="Miller M.M."/>
            <person name="Sternberg P.W."/>
            <person name="Aroian R.V."/>
        </authorList>
    </citation>
    <scope>NUCLEOTIDE SEQUENCE</scope>
    <source>
        <strain evidence="3">HY135</strain>
    </source>
</reference>
<accession>A0A016RTZ8</accession>
<dbReference type="Proteomes" id="UP000024635">
    <property type="component" value="Unassembled WGS sequence"/>
</dbReference>
<proteinExistence type="predicted"/>
<comment type="caution">
    <text evidence="2">The sequence shown here is derived from an EMBL/GenBank/DDBJ whole genome shotgun (WGS) entry which is preliminary data.</text>
</comment>
<keyword evidence="3" id="KW-1185">Reference proteome</keyword>
<protein>
    <submittedName>
        <fullName evidence="2">Uncharacterized protein</fullName>
    </submittedName>
</protein>
<gene>
    <name evidence="2" type="primary">Acey_s0373.g176</name>
    <name evidence="2" type="ORF">Y032_0373g176</name>
</gene>